<dbReference type="SMART" id="SM00878">
    <property type="entry name" value="Biotin_carb_C"/>
    <property type="match status" value="1"/>
</dbReference>
<reference evidence="11 12" key="1">
    <citation type="submission" date="2018-01" db="EMBL/GenBank/DDBJ databases">
        <title>Genomic Encyclopedia of Type Strains, Phase III (KMG-III): the genomes of soil and plant-associated and newly described type strains.</title>
        <authorList>
            <person name="Whitman W."/>
        </authorList>
    </citation>
    <scope>NUCLEOTIDE SEQUENCE [LARGE SCALE GENOMIC DNA]</scope>
    <source>
        <strain evidence="11 12">1131</strain>
    </source>
</reference>
<keyword evidence="3 7" id="KW-0547">Nucleotide-binding</keyword>
<evidence type="ECO:0000256" key="1">
    <source>
        <dbReference type="ARBA" id="ARBA00001953"/>
    </source>
</evidence>
<dbReference type="Gene3D" id="3.30.700.40">
    <property type="match status" value="1"/>
</dbReference>
<dbReference type="PROSITE" id="PS00867">
    <property type="entry name" value="CPSASE_2"/>
    <property type="match status" value="1"/>
</dbReference>
<dbReference type="InterPro" id="IPR000089">
    <property type="entry name" value="Biotin_lipoyl"/>
</dbReference>
<comment type="cofactor">
    <cofactor evidence="1">
        <name>biotin</name>
        <dbReference type="ChEBI" id="CHEBI:57586"/>
    </cofactor>
</comment>
<dbReference type="NCBIfam" id="NF006367">
    <property type="entry name" value="PRK08591.1"/>
    <property type="match status" value="1"/>
</dbReference>
<dbReference type="InterPro" id="IPR005481">
    <property type="entry name" value="BC-like_N"/>
</dbReference>
<dbReference type="CDD" id="cd06850">
    <property type="entry name" value="biotinyl_domain"/>
    <property type="match status" value="1"/>
</dbReference>
<dbReference type="InterPro" id="IPR001882">
    <property type="entry name" value="Biotin_BS"/>
</dbReference>
<dbReference type="FunFam" id="3.30.1490.20:FF:000003">
    <property type="entry name" value="acetyl-CoA carboxylase isoform X1"/>
    <property type="match status" value="1"/>
</dbReference>
<feature type="domain" description="Biotin carboxylation" evidence="10">
    <location>
        <begin position="6"/>
        <end position="456"/>
    </location>
</feature>
<evidence type="ECO:0000256" key="2">
    <source>
        <dbReference type="ARBA" id="ARBA00022598"/>
    </source>
</evidence>
<evidence type="ECO:0000256" key="6">
    <source>
        <dbReference type="ARBA" id="ARBA00023267"/>
    </source>
</evidence>
<evidence type="ECO:0000313" key="12">
    <source>
        <dbReference type="Proteomes" id="UP000236919"/>
    </source>
</evidence>
<dbReference type="Pfam" id="PF02785">
    <property type="entry name" value="Biotin_carb_C"/>
    <property type="match status" value="1"/>
</dbReference>
<dbReference type="AlphaFoldDB" id="A0A2S4MHV1"/>
<dbReference type="GO" id="GO:0005524">
    <property type="term" value="F:ATP binding"/>
    <property type="evidence" value="ECO:0007669"/>
    <property type="project" value="UniProtKB-UniRule"/>
</dbReference>
<evidence type="ECO:0000313" key="11">
    <source>
        <dbReference type="EMBL" id="POR54251.1"/>
    </source>
</evidence>
<evidence type="ECO:0000259" key="10">
    <source>
        <dbReference type="PROSITE" id="PS50979"/>
    </source>
</evidence>
<evidence type="ECO:0000259" key="8">
    <source>
        <dbReference type="PROSITE" id="PS50968"/>
    </source>
</evidence>
<dbReference type="Gene3D" id="2.40.50.100">
    <property type="match status" value="1"/>
</dbReference>
<dbReference type="Pfam" id="PF02786">
    <property type="entry name" value="CPSase_L_D2"/>
    <property type="match status" value="1"/>
</dbReference>
<dbReference type="SUPFAM" id="SSF56059">
    <property type="entry name" value="Glutathione synthetase ATP-binding domain-like"/>
    <property type="match status" value="1"/>
</dbReference>
<dbReference type="SUPFAM" id="SSF52440">
    <property type="entry name" value="PreATP-grasp domain"/>
    <property type="match status" value="1"/>
</dbReference>
<keyword evidence="4 7" id="KW-0067">ATP-binding</keyword>
<dbReference type="FunFam" id="2.40.50.100:FF:000003">
    <property type="entry name" value="Acetyl-CoA carboxylase biotin carboxyl carrier protein"/>
    <property type="match status" value="1"/>
</dbReference>
<dbReference type="OrthoDB" id="9763189at2"/>
<dbReference type="Pfam" id="PF00364">
    <property type="entry name" value="Biotin_lipoyl"/>
    <property type="match status" value="1"/>
</dbReference>
<keyword evidence="6" id="KW-0092">Biotin</keyword>
<dbReference type="InterPro" id="IPR011054">
    <property type="entry name" value="Rudment_hybrid_motif"/>
</dbReference>
<feature type="domain" description="ATP-grasp" evidence="9">
    <location>
        <begin position="125"/>
        <end position="327"/>
    </location>
</feature>
<dbReference type="InterPro" id="IPR005482">
    <property type="entry name" value="Biotin_COase_C"/>
</dbReference>
<protein>
    <submittedName>
        <fullName evidence="11">3-methylcrotonyl-CoA carboxylase alpha subunit</fullName>
    </submittedName>
</protein>
<dbReference type="InterPro" id="IPR016185">
    <property type="entry name" value="PreATP-grasp_dom_sf"/>
</dbReference>
<sequence length="661" mass="69992">MSIAARLPSILIANRGEIACRVIRTARRLGLRTIAVYSDADAEALFVEMADEAWHIGPAPARESYLDAETILAVAKQANAACIHPGYGFLSENADFAEACAKAGIVFVGPPASAIRAMGLKDAAKALVEKANVPVVPGYHGAEQGADFLRAEARRIGYPVLIKAVAGGGGKGMKKVDRPEDFDEALASAQREGKNAFGDARVLVEKYVLSPRHVEIQVFGDSHGNVVHLYERDCSLQRRHQKVIEEAPAPGMTDEVRAAMGKAATEAAKAVGYVGAGTVEFIADGREGLRADRFYFMEMNTRLQVEHPVTEAITGLDLVELQLKVAAGEPLGFGQADVTATGHAVEARLYAEDPEKGFLPSTGKLWALRFPEGEGIRIDTGVEAGDTVTPFYDPMIAKVIAHGATRDEALDRLGAALSETIVAGPRTNLAFLKALTEAEGFRNGPFDTGFIERNISGLGAEPQPLDAAAVAAAALQLEEERQAEGLLAAAGRSDREARSPWLVADGFSLMPRPALGLALLVDGERVEAQIEWHEEGARVSLPAHEIGEGEHEITLAQAERGTYLALHRGRQTAVALFDPFSVDLDAAAGTGGVIKAPMHGKLIALFVSAGEAVVKGQRLAIVEAMKMEHVLVAPRDGTVTEVAGEAGAQVAEGAKVVVLGE</sequence>
<accession>A0A2S4MHV1</accession>
<dbReference type="SUPFAM" id="SSF51246">
    <property type="entry name" value="Rudiment single hybrid motif"/>
    <property type="match status" value="1"/>
</dbReference>
<dbReference type="InterPro" id="IPR005479">
    <property type="entry name" value="CPAse_ATP-bd"/>
</dbReference>
<keyword evidence="2" id="KW-0436">Ligase</keyword>
<dbReference type="FunFam" id="3.40.50.20:FF:000010">
    <property type="entry name" value="Propionyl-CoA carboxylase subunit alpha"/>
    <property type="match status" value="1"/>
</dbReference>
<evidence type="ECO:0000256" key="4">
    <source>
        <dbReference type="ARBA" id="ARBA00022840"/>
    </source>
</evidence>
<dbReference type="PANTHER" id="PTHR18866:SF33">
    <property type="entry name" value="METHYLCROTONOYL-COA CARBOXYLASE SUBUNIT ALPHA, MITOCHONDRIAL-RELATED"/>
    <property type="match status" value="1"/>
</dbReference>
<dbReference type="RefSeq" id="WP_103717423.1">
    <property type="nucleotide sequence ID" value="NZ_PQFZ01000003.1"/>
</dbReference>
<dbReference type="PROSITE" id="PS50968">
    <property type="entry name" value="BIOTINYL_LIPOYL"/>
    <property type="match status" value="1"/>
</dbReference>
<dbReference type="PROSITE" id="PS50975">
    <property type="entry name" value="ATP_GRASP"/>
    <property type="match status" value="1"/>
</dbReference>
<dbReference type="Pfam" id="PF00289">
    <property type="entry name" value="Biotin_carb_N"/>
    <property type="match status" value="1"/>
</dbReference>
<proteinExistence type="predicted"/>
<dbReference type="InterPro" id="IPR011761">
    <property type="entry name" value="ATP-grasp"/>
</dbReference>
<dbReference type="InterPro" id="IPR011764">
    <property type="entry name" value="Biotin_carboxylation_dom"/>
</dbReference>
<evidence type="ECO:0000256" key="7">
    <source>
        <dbReference type="PROSITE-ProRule" id="PRU00409"/>
    </source>
</evidence>
<dbReference type="PROSITE" id="PS00188">
    <property type="entry name" value="BIOTIN"/>
    <property type="match status" value="1"/>
</dbReference>
<dbReference type="SUPFAM" id="SSF51230">
    <property type="entry name" value="Single hybrid motif"/>
    <property type="match status" value="1"/>
</dbReference>
<dbReference type="GO" id="GO:0016874">
    <property type="term" value="F:ligase activity"/>
    <property type="evidence" value="ECO:0007669"/>
    <property type="project" value="UniProtKB-KW"/>
</dbReference>
<dbReference type="PROSITE" id="PS50979">
    <property type="entry name" value="BC"/>
    <property type="match status" value="1"/>
</dbReference>
<evidence type="ECO:0000256" key="3">
    <source>
        <dbReference type="ARBA" id="ARBA00022741"/>
    </source>
</evidence>
<dbReference type="InterPro" id="IPR011053">
    <property type="entry name" value="Single_hybrid_motif"/>
</dbReference>
<evidence type="ECO:0000256" key="5">
    <source>
        <dbReference type="ARBA" id="ARBA00022946"/>
    </source>
</evidence>
<gene>
    <name evidence="11" type="ORF">CYD53_103355</name>
</gene>
<comment type="caution">
    <text evidence="11">The sequence shown here is derived from an EMBL/GenBank/DDBJ whole genome shotgun (WGS) entry which is preliminary data.</text>
</comment>
<dbReference type="InterPro" id="IPR050856">
    <property type="entry name" value="Biotin_carboxylase_complex"/>
</dbReference>
<dbReference type="GO" id="GO:0046872">
    <property type="term" value="F:metal ion binding"/>
    <property type="evidence" value="ECO:0007669"/>
    <property type="project" value="InterPro"/>
</dbReference>
<dbReference type="FunFam" id="3.30.470.20:FF:000028">
    <property type="entry name" value="Methylcrotonoyl-CoA carboxylase subunit alpha, mitochondrial"/>
    <property type="match status" value="1"/>
</dbReference>
<feature type="domain" description="Lipoyl-binding" evidence="8">
    <location>
        <begin position="585"/>
        <end position="660"/>
    </location>
</feature>
<organism evidence="11 12">
    <name type="scientific">Bosea psychrotolerans</name>
    <dbReference type="NCBI Taxonomy" id="1871628"/>
    <lineage>
        <taxon>Bacteria</taxon>
        <taxon>Pseudomonadati</taxon>
        <taxon>Pseudomonadota</taxon>
        <taxon>Alphaproteobacteria</taxon>
        <taxon>Hyphomicrobiales</taxon>
        <taxon>Boseaceae</taxon>
        <taxon>Bosea</taxon>
    </lineage>
</organism>
<evidence type="ECO:0000259" key="9">
    <source>
        <dbReference type="PROSITE" id="PS50975"/>
    </source>
</evidence>
<keyword evidence="5" id="KW-0809">Transit peptide</keyword>
<dbReference type="Proteomes" id="UP000236919">
    <property type="component" value="Unassembled WGS sequence"/>
</dbReference>
<keyword evidence="12" id="KW-1185">Reference proteome</keyword>
<name>A0A2S4MHV1_9HYPH</name>
<dbReference type="PANTHER" id="PTHR18866">
    <property type="entry name" value="CARBOXYLASE:PYRUVATE/ACETYL-COA/PROPIONYL-COA CARBOXYLASE"/>
    <property type="match status" value="1"/>
</dbReference>
<dbReference type="Gene3D" id="3.30.470.20">
    <property type="entry name" value="ATP-grasp fold, B domain"/>
    <property type="match status" value="1"/>
</dbReference>
<dbReference type="EMBL" id="PQFZ01000003">
    <property type="protein sequence ID" value="POR54251.1"/>
    <property type="molecule type" value="Genomic_DNA"/>
</dbReference>